<dbReference type="PANTHER" id="PTHR35336">
    <property type="entry name" value="ADENOSYLCOBINAMIDE AMIDOHYDROLASE"/>
    <property type="match status" value="1"/>
</dbReference>
<reference evidence="1 2" key="1">
    <citation type="submission" date="2019-02" db="EMBL/GenBank/DDBJ databases">
        <title>Complete Genome Sequence and Methylome Analysis of free living Spirochaetas.</title>
        <authorList>
            <person name="Fomenkov A."/>
            <person name="Dubinina G."/>
            <person name="Leshcheva N."/>
            <person name="Mikheeva N."/>
            <person name="Grabovich M."/>
            <person name="Vincze T."/>
            <person name="Roberts R.J."/>
        </authorList>
    </citation>
    <scope>NUCLEOTIDE SEQUENCE [LARGE SCALE GENOMIC DNA]</scope>
    <source>
        <strain evidence="1 2">K2</strain>
    </source>
</reference>
<dbReference type="AlphaFoldDB" id="A0A5C1QP94"/>
<proteinExistence type="predicted"/>
<accession>A0A5C1QP94</accession>
<dbReference type="InterPro" id="IPR002808">
    <property type="entry name" value="AdoCbi_amidolase"/>
</dbReference>
<dbReference type="KEGG" id="ock:EXM22_08400"/>
<dbReference type="EMBL" id="CP036150">
    <property type="protein sequence ID" value="QEN08002.1"/>
    <property type="molecule type" value="Genomic_DNA"/>
</dbReference>
<organism evidence="1 2">
    <name type="scientific">Oceanispirochaeta crateris</name>
    <dbReference type="NCBI Taxonomy" id="2518645"/>
    <lineage>
        <taxon>Bacteria</taxon>
        <taxon>Pseudomonadati</taxon>
        <taxon>Spirochaetota</taxon>
        <taxon>Spirochaetia</taxon>
        <taxon>Spirochaetales</taxon>
        <taxon>Spirochaetaceae</taxon>
        <taxon>Oceanispirochaeta</taxon>
    </lineage>
</organism>
<dbReference type="RefSeq" id="WP_149486082.1">
    <property type="nucleotide sequence ID" value="NZ_CP036150.1"/>
</dbReference>
<evidence type="ECO:0000313" key="2">
    <source>
        <dbReference type="Proteomes" id="UP000324209"/>
    </source>
</evidence>
<dbReference type="PANTHER" id="PTHR35336:SF5">
    <property type="entry name" value="ADENOSYLCOBINAMIDE AMIDOHYDROLASE"/>
    <property type="match status" value="1"/>
</dbReference>
<dbReference type="Proteomes" id="UP000324209">
    <property type="component" value="Chromosome"/>
</dbReference>
<dbReference type="InterPro" id="IPR052209">
    <property type="entry name" value="CbiZ"/>
</dbReference>
<name>A0A5C1QP94_9SPIO</name>
<dbReference type="Pfam" id="PF01955">
    <property type="entry name" value="CbiZ"/>
    <property type="match status" value="1"/>
</dbReference>
<gene>
    <name evidence="1" type="ORF">EXM22_08400</name>
</gene>
<sequence length="241" mass="26292">MKQCGTIPLKGLDISYNCEEDHARLDFSSPVESLSSALYRGGRQTISHVLNMQVTHNVSDEYKGYESPQLTLENKARSLNMGKDFAGMMTSASMKSFRFYSETEGDVGVFCCLTAGLTNSRAPGDKADFRELEAHRAGKGTINIIAGTNVRLSEAALCEALMVVTEARSWAVMNNDVKSRVSGIPASGTGTDSHLVFSGNGPEIHFCGKHTLLGEMLARAVITPLQEVIRLIQEMERLKII</sequence>
<keyword evidence="2" id="KW-1185">Reference proteome</keyword>
<evidence type="ECO:0008006" key="3">
    <source>
        <dbReference type="Google" id="ProtNLM"/>
    </source>
</evidence>
<dbReference type="OrthoDB" id="369673at2"/>
<evidence type="ECO:0000313" key="1">
    <source>
        <dbReference type="EMBL" id="QEN08002.1"/>
    </source>
</evidence>
<protein>
    <recommendedName>
        <fullName evidence="3">Adenosylcobinamide amidohydrolase</fullName>
    </recommendedName>
</protein>